<accession>A0A9J6EDM1</accession>
<reference evidence="1" key="2">
    <citation type="submission" date="2021-09" db="EMBL/GenBank/DDBJ databases">
        <authorList>
            <person name="Jia N."/>
            <person name="Wang J."/>
            <person name="Shi W."/>
            <person name="Du L."/>
            <person name="Sun Y."/>
            <person name="Zhan W."/>
            <person name="Jiang J."/>
            <person name="Wang Q."/>
            <person name="Zhang B."/>
            <person name="Ji P."/>
            <person name="Sakyi L.B."/>
            <person name="Cui X."/>
            <person name="Yuan T."/>
            <person name="Jiang B."/>
            <person name="Yang W."/>
            <person name="Lam T.T.-Y."/>
            <person name="Chang Q."/>
            <person name="Ding S."/>
            <person name="Wang X."/>
            <person name="Zhu J."/>
            <person name="Ruan X."/>
            <person name="Zhao L."/>
            <person name="Wei J."/>
            <person name="Que T."/>
            <person name="Du C."/>
            <person name="Cheng J."/>
            <person name="Dai P."/>
            <person name="Han X."/>
            <person name="Huang E."/>
            <person name="Gao Y."/>
            <person name="Liu J."/>
            <person name="Shao H."/>
            <person name="Ye R."/>
            <person name="Li L."/>
            <person name="Wei W."/>
            <person name="Wang X."/>
            <person name="Wang C."/>
            <person name="Huo Q."/>
            <person name="Li W."/>
            <person name="Guo W."/>
            <person name="Chen H."/>
            <person name="Chen S."/>
            <person name="Zhou L."/>
            <person name="Zhou L."/>
            <person name="Ni X."/>
            <person name="Tian J."/>
            <person name="Zhou Y."/>
            <person name="Sheng Y."/>
            <person name="Liu T."/>
            <person name="Pan Y."/>
            <person name="Xia L."/>
            <person name="Li J."/>
            <person name="Zhao F."/>
            <person name="Cao W."/>
        </authorList>
    </citation>
    <scope>NUCLEOTIDE SEQUENCE</scope>
    <source>
        <strain evidence="1">Rmic-2018</strain>
        <tissue evidence="1">Larvae</tissue>
    </source>
</reference>
<dbReference type="SUPFAM" id="SSF47769">
    <property type="entry name" value="SAM/Pointed domain"/>
    <property type="match status" value="1"/>
</dbReference>
<organism evidence="1 2">
    <name type="scientific">Rhipicephalus microplus</name>
    <name type="common">Cattle tick</name>
    <name type="synonym">Boophilus microplus</name>
    <dbReference type="NCBI Taxonomy" id="6941"/>
    <lineage>
        <taxon>Eukaryota</taxon>
        <taxon>Metazoa</taxon>
        <taxon>Ecdysozoa</taxon>
        <taxon>Arthropoda</taxon>
        <taxon>Chelicerata</taxon>
        <taxon>Arachnida</taxon>
        <taxon>Acari</taxon>
        <taxon>Parasitiformes</taxon>
        <taxon>Ixodida</taxon>
        <taxon>Ixodoidea</taxon>
        <taxon>Ixodidae</taxon>
        <taxon>Rhipicephalinae</taxon>
        <taxon>Rhipicephalus</taxon>
        <taxon>Boophilus</taxon>
    </lineage>
</organism>
<evidence type="ECO:0000313" key="2">
    <source>
        <dbReference type="Proteomes" id="UP000821866"/>
    </source>
</evidence>
<dbReference type="GO" id="GO:0045892">
    <property type="term" value="P:negative regulation of DNA-templated transcription"/>
    <property type="evidence" value="ECO:0007669"/>
    <property type="project" value="TreeGrafter"/>
</dbReference>
<evidence type="ECO:0000313" key="1">
    <source>
        <dbReference type="EMBL" id="KAH8032367.1"/>
    </source>
</evidence>
<protein>
    <submittedName>
        <fullName evidence="1">Uncharacterized protein</fullName>
    </submittedName>
</protein>
<dbReference type="CDD" id="cd09509">
    <property type="entry name" value="SAM_Polycomb"/>
    <property type="match status" value="1"/>
</dbReference>
<dbReference type="PANTHER" id="PTHR12247:SF131">
    <property type="entry name" value="LD05287P"/>
    <property type="match status" value="1"/>
</dbReference>
<dbReference type="GO" id="GO:0042393">
    <property type="term" value="F:histone binding"/>
    <property type="evidence" value="ECO:0007669"/>
    <property type="project" value="TreeGrafter"/>
</dbReference>
<dbReference type="Proteomes" id="UP000821866">
    <property type="component" value="Chromosome 3"/>
</dbReference>
<dbReference type="EMBL" id="JABSTU010000005">
    <property type="protein sequence ID" value="KAH8032367.1"/>
    <property type="molecule type" value="Genomic_DNA"/>
</dbReference>
<dbReference type="GO" id="GO:0005634">
    <property type="term" value="C:nucleus"/>
    <property type="evidence" value="ECO:0007669"/>
    <property type="project" value="TreeGrafter"/>
</dbReference>
<sequence length="236" mass="25144">MASLNGDATPVLITNELTVIPSSPSVQVNEATQTLPVVHPSYCAVPGSSEPFQLVDVFRPVSVSTVPDLYRVVSTTFAPGQDHSQNRTANALDQASNLAAPVQPDAGASVAAAVPVLIPPVPQAVPLPVPVDALYASSEMPVITQHGILGARARRFPKLHSQMTVDDVASYIALLPGCARCSETFRRYQIDGKALLRLRKHHLILGMKVGLAPGLKIAAVIDWLRRQEEKSAPSPK</sequence>
<comment type="caution">
    <text evidence="1">The sequence shown here is derived from an EMBL/GenBank/DDBJ whole genome shotgun (WGS) entry which is preliminary data.</text>
</comment>
<gene>
    <name evidence="1" type="ORF">HPB51_024344</name>
</gene>
<dbReference type="InterPro" id="IPR050548">
    <property type="entry name" value="PcG_chromatin_remod_factors"/>
</dbReference>
<proteinExistence type="predicted"/>
<dbReference type="InterPro" id="IPR013761">
    <property type="entry name" value="SAM/pointed_sf"/>
</dbReference>
<name>A0A9J6EDM1_RHIMP</name>
<keyword evidence="2" id="KW-1185">Reference proteome</keyword>
<dbReference type="GO" id="GO:0003682">
    <property type="term" value="F:chromatin binding"/>
    <property type="evidence" value="ECO:0007669"/>
    <property type="project" value="TreeGrafter"/>
</dbReference>
<dbReference type="PANTHER" id="PTHR12247">
    <property type="entry name" value="POLYCOMB GROUP PROTEIN"/>
    <property type="match status" value="1"/>
</dbReference>
<reference evidence="1" key="1">
    <citation type="journal article" date="2020" name="Cell">
        <title>Large-Scale Comparative Analyses of Tick Genomes Elucidate Their Genetic Diversity and Vector Capacities.</title>
        <authorList>
            <consortium name="Tick Genome and Microbiome Consortium (TIGMIC)"/>
            <person name="Jia N."/>
            <person name="Wang J."/>
            <person name="Shi W."/>
            <person name="Du L."/>
            <person name="Sun Y."/>
            <person name="Zhan W."/>
            <person name="Jiang J.F."/>
            <person name="Wang Q."/>
            <person name="Zhang B."/>
            <person name="Ji P."/>
            <person name="Bell-Sakyi L."/>
            <person name="Cui X.M."/>
            <person name="Yuan T.T."/>
            <person name="Jiang B.G."/>
            <person name="Yang W.F."/>
            <person name="Lam T.T."/>
            <person name="Chang Q.C."/>
            <person name="Ding S.J."/>
            <person name="Wang X.J."/>
            <person name="Zhu J.G."/>
            <person name="Ruan X.D."/>
            <person name="Zhao L."/>
            <person name="Wei J.T."/>
            <person name="Ye R.Z."/>
            <person name="Que T.C."/>
            <person name="Du C.H."/>
            <person name="Zhou Y.H."/>
            <person name="Cheng J.X."/>
            <person name="Dai P.F."/>
            <person name="Guo W.B."/>
            <person name="Han X.H."/>
            <person name="Huang E.J."/>
            <person name="Li L.F."/>
            <person name="Wei W."/>
            <person name="Gao Y.C."/>
            <person name="Liu J.Z."/>
            <person name="Shao H.Z."/>
            <person name="Wang X."/>
            <person name="Wang C.C."/>
            <person name="Yang T.C."/>
            <person name="Huo Q.B."/>
            <person name="Li W."/>
            <person name="Chen H.Y."/>
            <person name="Chen S.E."/>
            <person name="Zhou L.G."/>
            <person name="Ni X.B."/>
            <person name="Tian J.H."/>
            <person name="Sheng Y."/>
            <person name="Liu T."/>
            <person name="Pan Y.S."/>
            <person name="Xia L.Y."/>
            <person name="Li J."/>
            <person name="Zhao F."/>
            <person name="Cao W.C."/>
        </authorList>
    </citation>
    <scope>NUCLEOTIDE SEQUENCE</scope>
    <source>
        <strain evidence="1">Rmic-2018</strain>
    </source>
</reference>
<dbReference type="AlphaFoldDB" id="A0A9J6EDM1"/>
<dbReference type="Gene3D" id="1.10.150.50">
    <property type="entry name" value="Transcription Factor, Ets-1"/>
    <property type="match status" value="1"/>
</dbReference>
<dbReference type="VEuPathDB" id="VectorBase:LOC119182171"/>